<sequence>MQDLIYFIFPKLSINFRQRLSPLKGNCKQPRYRNEFQLIQTSLNEKKNKKKTSHPTPHLLEGRNFFTPWPYHSAKVKNSYFLGTLNCFNNNNFLIKVKYFDILLICLVRISQFVYGVRTGQLKQKLEGHYDSALTLWFSPDGTTLASDSQEQSILLWDLRTEKQIQPSNKSQKILLINFKQPFLKTFLIQIVVFFIQFALILQFFLYSNIQYFKHVELQSFKQNLQIIQLYYAKLIERNYN</sequence>
<gene>
    <name evidence="3" type="ORF">PPRIM_AZ9-3.1.T0840167</name>
</gene>
<keyword evidence="2" id="KW-0812">Transmembrane</keyword>
<feature type="repeat" description="WD" evidence="1">
    <location>
        <begin position="126"/>
        <end position="167"/>
    </location>
</feature>
<proteinExistence type="predicted"/>
<protein>
    <submittedName>
        <fullName evidence="3">Uncharacterized protein</fullName>
    </submittedName>
</protein>
<keyword evidence="2" id="KW-0472">Membrane</keyword>
<reference evidence="3" key="1">
    <citation type="submission" date="2021-01" db="EMBL/GenBank/DDBJ databases">
        <authorList>
            <consortium name="Genoscope - CEA"/>
            <person name="William W."/>
        </authorList>
    </citation>
    <scope>NUCLEOTIDE SEQUENCE</scope>
</reference>
<evidence type="ECO:0000313" key="4">
    <source>
        <dbReference type="Proteomes" id="UP000688137"/>
    </source>
</evidence>
<dbReference type="PROSITE" id="PS50294">
    <property type="entry name" value="WD_REPEATS_REGION"/>
    <property type="match status" value="1"/>
</dbReference>
<evidence type="ECO:0000313" key="3">
    <source>
        <dbReference type="EMBL" id="CAD8089849.1"/>
    </source>
</evidence>
<evidence type="ECO:0000256" key="1">
    <source>
        <dbReference type="PROSITE-ProRule" id="PRU00221"/>
    </source>
</evidence>
<dbReference type="SMART" id="SM00320">
    <property type="entry name" value="WD40"/>
    <property type="match status" value="1"/>
</dbReference>
<organism evidence="3 4">
    <name type="scientific">Paramecium primaurelia</name>
    <dbReference type="NCBI Taxonomy" id="5886"/>
    <lineage>
        <taxon>Eukaryota</taxon>
        <taxon>Sar</taxon>
        <taxon>Alveolata</taxon>
        <taxon>Ciliophora</taxon>
        <taxon>Intramacronucleata</taxon>
        <taxon>Oligohymenophorea</taxon>
        <taxon>Peniculida</taxon>
        <taxon>Parameciidae</taxon>
        <taxon>Paramecium</taxon>
    </lineage>
</organism>
<accession>A0A8S1NF00</accession>
<comment type="caution">
    <text evidence="3">The sequence shown here is derived from an EMBL/GenBank/DDBJ whole genome shotgun (WGS) entry which is preliminary data.</text>
</comment>
<dbReference type="InterPro" id="IPR001680">
    <property type="entry name" value="WD40_rpt"/>
</dbReference>
<name>A0A8S1NF00_PARPR</name>
<dbReference type="PROSITE" id="PS50082">
    <property type="entry name" value="WD_REPEATS_2"/>
    <property type="match status" value="1"/>
</dbReference>
<dbReference type="EMBL" id="CAJJDM010000087">
    <property type="protein sequence ID" value="CAD8089849.1"/>
    <property type="molecule type" value="Genomic_DNA"/>
</dbReference>
<keyword evidence="4" id="KW-1185">Reference proteome</keyword>
<feature type="transmembrane region" description="Helical" evidence="2">
    <location>
        <begin position="187"/>
        <end position="207"/>
    </location>
</feature>
<keyword evidence="2" id="KW-1133">Transmembrane helix</keyword>
<dbReference type="Proteomes" id="UP000688137">
    <property type="component" value="Unassembled WGS sequence"/>
</dbReference>
<keyword evidence="1" id="KW-0853">WD repeat</keyword>
<dbReference type="AlphaFoldDB" id="A0A8S1NF00"/>
<evidence type="ECO:0000256" key="2">
    <source>
        <dbReference type="SAM" id="Phobius"/>
    </source>
</evidence>